<evidence type="ECO:0000259" key="5">
    <source>
        <dbReference type="Pfam" id="PF01826"/>
    </source>
</evidence>
<feature type="signal peptide" evidence="4">
    <location>
        <begin position="1"/>
        <end position="20"/>
    </location>
</feature>
<evidence type="ECO:0000256" key="2">
    <source>
        <dbReference type="ARBA" id="ARBA00022900"/>
    </source>
</evidence>
<evidence type="ECO:0000313" key="6">
    <source>
        <dbReference type="EMBL" id="KHJ83392.1"/>
    </source>
</evidence>
<feature type="domain" description="TIL" evidence="5">
    <location>
        <begin position="27"/>
        <end position="82"/>
    </location>
</feature>
<feature type="chain" id="PRO_5002081578" evidence="4">
    <location>
        <begin position="21"/>
        <end position="143"/>
    </location>
</feature>
<name>A0A0B1SIM9_OESDE</name>
<dbReference type="Pfam" id="PF01826">
    <property type="entry name" value="TIL"/>
    <property type="match status" value="1"/>
</dbReference>
<organism evidence="6 7">
    <name type="scientific">Oesophagostomum dentatum</name>
    <name type="common">Nodular worm</name>
    <dbReference type="NCBI Taxonomy" id="61180"/>
    <lineage>
        <taxon>Eukaryota</taxon>
        <taxon>Metazoa</taxon>
        <taxon>Ecdysozoa</taxon>
        <taxon>Nematoda</taxon>
        <taxon>Chromadorea</taxon>
        <taxon>Rhabditida</taxon>
        <taxon>Rhabditina</taxon>
        <taxon>Rhabditomorpha</taxon>
        <taxon>Strongyloidea</taxon>
        <taxon>Strongylidae</taxon>
        <taxon>Oesophagostomum</taxon>
    </lineage>
</organism>
<keyword evidence="2" id="KW-0722">Serine protease inhibitor</keyword>
<dbReference type="InterPro" id="IPR002919">
    <property type="entry name" value="TIL_dom"/>
</dbReference>
<dbReference type="PANTHER" id="PTHR23259">
    <property type="entry name" value="RIDDLE"/>
    <property type="match status" value="1"/>
</dbReference>
<dbReference type="Proteomes" id="UP000053660">
    <property type="component" value="Unassembled WGS sequence"/>
</dbReference>
<dbReference type="PANTHER" id="PTHR23259:SF70">
    <property type="entry name" value="ACCESSORY GLAND PROTEIN ACP62F-RELATED"/>
    <property type="match status" value="1"/>
</dbReference>
<evidence type="ECO:0000313" key="7">
    <source>
        <dbReference type="Proteomes" id="UP000053660"/>
    </source>
</evidence>
<evidence type="ECO:0000256" key="3">
    <source>
        <dbReference type="ARBA" id="ARBA00023157"/>
    </source>
</evidence>
<keyword evidence="1" id="KW-0646">Protease inhibitor</keyword>
<protein>
    <submittedName>
        <fullName evidence="6">Trypsin Inhibitor like cysteine rich domain protein</fullName>
    </submittedName>
</protein>
<dbReference type="SUPFAM" id="SSF57567">
    <property type="entry name" value="Serine protease inhibitors"/>
    <property type="match status" value="1"/>
</dbReference>
<dbReference type="GO" id="GO:0004867">
    <property type="term" value="F:serine-type endopeptidase inhibitor activity"/>
    <property type="evidence" value="ECO:0007669"/>
    <property type="project" value="UniProtKB-KW"/>
</dbReference>
<accession>A0A0B1SIM9</accession>
<gene>
    <name evidence="6" type="ORF">OESDEN_16911</name>
</gene>
<dbReference type="OrthoDB" id="6236007at2759"/>
<dbReference type="InterPro" id="IPR036084">
    <property type="entry name" value="Ser_inhib-like_sf"/>
</dbReference>
<dbReference type="Gene3D" id="2.10.25.10">
    <property type="entry name" value="Laminin"/>
    <property type="match status" value="2"/>
</dbReference>
<proteinExistence type="predicted"/>
<reference evidence="6 7" key="1">
    <citation type="submission" date="2014-03" db="EMBL/GenBank/DDBJ databases">
        <title>Draft genome of the hookworm Oesophagostomum dentatum.</title>
        <authorList>
            <person name="Mitreva M."/>
        </authorList>
    </citation>
    <scope>NUCLEOTIDE SEQUENCE [LARGE SCALE GENOMIC DNA]</scope>
    <source>
        <strain evidence="6 7">OD-Hann</strain>
    </source>
</reference>
<evidence type="ECO:0000256" key="4">
    <source>
        <dbReference type="SAM" id="SignalP"/>
    </source>
</evidence>
<keyword evidence="3" id="KW-1015">Disulfide bond</keyword>
<sequence>MNTAISVLVCVLLCLIEVSGLPRKPVCGKNEYLESGCVDGCEPTCAYPSKGICNAPCKFGQCVCEDGYYRNAQGNCTEPEKCSSVRKSCAKPLRCQISCLQKTEPSFCKNEGCIPFGCECKEGFVLYYDAKGLPTCIRQSDCP</sequence>
<keyword evidence="7" id="KW-1185">Reference proteome</keyword>
<evidence type="ECO:0000256" key="1">
    <source>
        <dbReference type="ARBA" id="ARBA00022690"/>
    </source>
</evidence>
<dbReference type="InterPro" id="IPR051368">
    <property type="entry name" value="SerProtInhib-TIL_Domain"/>
</dbReference>
<dbReference type="AlphaFoldDB" id="A0A0B1SIM9"/>
<dbReference type="CDD" id="cd19941">
    <property type="entry name" value="TIL"/>
    <property type="match status" value="1"/>
</dbReference>
<dbReference type="EMBL" id="KN573674">
    <property type="protein sequence ID" value="KHJ83392.1"/>
    <property type="molecule type" value="Genomic_DNA"/>
</dbReference>
<keyword evidence="4" id="KW-0732">Signal</keyword>